<gene>
    <name evidence="1" type="ORF">COX44_02620</name>
</gene>
<organism evidence="1 2">
    <name type="scientific">Candidatus Portnoybacteria bacterium CG23_combo_of_CG06-09_8_20_14_all_37_13</name>
    <dbReference type="NCBI Taxonomy" id="1974819"/>
    <lineage>
        <taxon>Bacteria</taxon>
        <taxon>Candidatus Portnoyibacteriota</taxon>
    </lineage>
</organism>
<evidence type="ECO:0000313" key="2">
    <source>
        <dbReference type="Proteomes" id="UP000231480"/>
    </source>
</evidence>
<name>A0A2G9YCJ7_9BACT</name>
<dbReference type="InterPro" id="IPR013321">
    <property type="entry name" value="Arc_rbn_hlx_hlx"/>
</dbReference>
<dbReference type="InterPro" id="IPR010985">
    <property type="entry name" value="Ribbon_hlx_hlx"/>
</dbReference>
<dbReference type="Proteomes" id="UP000231480">
    <property type="component" value="Unassembled WGS sequence"/>
</dbReference>
<dbReference type="EMBL" id="PCRH01000058">
    <property type="protein sequence ID" value="PIP16957.1"/>
    <property type="molecule type" value="Genomic_DNA"/>
</dbReference>
<dbReference type="GO" id="GO:0006355">
    <property type="term" value="P:regulation of DNA-templated transcription"/>
    <property type="evidence" value="ECO:0007669"/>
    <property type="project" value="InterPro"/>
</dbReference>
<evidence type="ECO:0008006" key="3">
    <source>
        <dbReference type="Google" id="ProtNLM"/>
    </source>
</evidence>
<sequence length="71" mass="8231">MRSIVNISLPSTMAQEVRSTVKKEGFISVSEFFRSLLRSWMEGRLLVELEQSREEIKFGKGKVLKSLKDLR</sequence>
<reference evidence="1 2" key="1">
    <citation type="submission" date="2017-09" db="EMBL/GenBank/DDBJ databases">
        <title>Depth-based differentiation of microbial function through sediment-hosted aquifers and enrichment of novel symbionts in the deep terrestrial subsurface.</title>
        <authorList>
            <person name="Probst A.J."/>
            <person name="Ladd B."/>
            <person name="Jarett J.K."/>
            <person name="Geller-Mcgrath D.E."/>
            <person name="Sieber C.M."/>
            <person name="Emerson J.B."/>
            <person name="Anantharaman K."/>
            <person name="Thomas B.C."/>
            <person name="Malmstrom R."/>
            <person name="Stieglmeier M."/>
            <person name="Klingl A."/>
            <person name="Woyke T."/>
            <person name="Ryan C.M."/>
            <person name="Banfield J.F."/>
        </authorList>
    </citation>
    <scope>NUCLEOTIDE SEQUENCE [LARGE SCALE GENOMIC DNA]</scope>
    <source>
        <strain evidence="1">CG23_combo_of_CG06-09_8_20_14_all_37_13</strain>
    </source>
</reference>
<dbReference type="CDD" id="cd22231">
    <property type="entry name" value="RHH_NikR_HicB-like"/>
    <property type="match status" value="1"/>
</dbReference>
<comment type="caution">
    <text evidence="1">The sequence shown here is derived from an EMBL/GenBank/DDBJ whole genome shotgun (WGS) entry which is preliminary data.</text>
</comment>
<protein>
    <recommendedName>
        <fullName evidence="3">Ribbon-helix-helix protein CopG domain-containing protein</fullName>
    </recommendedName>
</protein>
<dbReference type="SUPFAM" id="SSF47598">
    <property type="entry name" value="Ribbon-helix-helix"/>
    <property type="match status" value="1"/>
</dbReference>
<dbReference type="AlphaFoldDB" id="A0A2G9YCJ7"/>
<proteinExistence type="predicted"/>
<evidence type="ECO:0000313" key="1">
    <source>
        <dbReference type="EMBL" id="PIP16957.1"/>
    </source>
</evidence>
<dbReference type="Gene3D" id="1.10.1220.10">
    <property type="entry name" value="Met repressor-like"/>
    <property type="match status" value="1"/>
</dbReference>
<accession>A0A2G9YCJ7</accession>